<dbReference type="SUPFAM" id="SSF52833">
    <property type="entry name" value="Thioredoxin-like"/>
    <property type="match status" value="1"/>
</dbReference>
<gene>
    <name evidence="2" type="ORF">METZ01_LOCUS3897</name>
</gene>
<dbReference type="PANTHER" id="PTHR13887">
    <property type="entry name" value="GLUTATHIONE S-TRANSFERASE KAPPA"/>
    <property type="match status" value="1"/>
</dbReference>
<dbReference type="PANTHER" id="PTHR13887:SF41">
    <property type="entry name" value="THIOREDOXIN SUPERFAMILY PROTEIN"/>
    <property type="match status" value="1"/>
</dbReference>
<feature type="domain" description="DSBA-like thioredoxin" evidence="1">
    <location>
        <begin position="8"/>
        <end position="197"/>
    </location>
</feature>
<dbReference type="Gene3D" id="3.40.30.10">
    <property type="entry name" value="Glutaredoxin"/>
    <property type="match status" value="1"/>
</dbReference>
<reference evidence="2" key="1">
    <citation type="submission" date="2018-05" db="EMBL/GenBank/DDBJ databases">
        <authorList>
            <person name="Lanie J.A."/>
            <person name="Ng W.-L."/>
            <person name="Kazmierczak K.M."/>
            <person name="Andrzejewski T.M."/>
            <person name="Davidsen T.M."/>
            <person name="Wayne K.J."/>
            <person name="Tettelin H."/>
            <person name="Glass J.I."/>
            <person name="Rusch D."/>
            <person name="Podicherti R."/>
            <person name="Tsui H.-C.T."/>
            <person name="Winkler M.E."/>
        </authorList>
    </citation>
    <scope>NUCLEOTIDE SEQUENCE</scope>
</reference>
<dbReference type="InterPro" id="IPR001853">
    <property type="entry name" value="DSBA-like_thioredoxin_dom"/>
</dbReference>
<dbReference type="InterPro" id="IPR036249">
    <property type="entry name" value="Thioredoxin-like_sf"/>
</dbReference>
<dbReference type="EMBL" id="UINC01000203">
    <property type="protein sequence ID" value="SUZ51043.1"/>
    <property type="molecule type" value="Genomic_DNA"/>
</dbReference>
<proteinExistence type="predicted"/>
<sequence>MNRSQLKIDIVSDIVCPWCAIGFKKLSKAMEDLNEEILFEVNWKPYELHPEIPTEGFNKEEYYKIKFGNSNGSRDRFNHITEEGKKAGLEFNFNKSKNLPNTFLAHRLLWFSRSKDMQDVMAEALFHAYFTEGRDIGSINELISISTESGLQKTEIEDFFKTDVGSDEILREELRAKEMNIFSVPTYIFNKKYLLVGG</sequence>
<dbReference type="Pfam" id="PF01323">
    <property type="entry name" value="DSBA"/>
    <property type="match status" value="1"/>
</dbReference>
<protein>
    <recommendedName>
        <fullName evidence="1">DSBA-like thioredoxin domain-containing protein</fullName>
    </recommendedName>
</protein>
<feature type="non-terminal residue" evidence="2">
    <location>
        <position position="198"/>
    </location>
</feature>
<dbReference type="GO" id="GO:0016491">
    <property type="term" value="F:oxidoreductase activity"/>
    <property type="evidence" value="ECO:0007669"/>
    <property type="project" value="InterPro"/>
</dbReference>
<evidence type="ECO:0000259" key="1">
    <source>
        <dbReference type="Pfam" id="PF01323"/>
    </source>
</evidence>
<dbReference type="CDD" id="cd03024">
    <property type="entry name" value="DsbA_FrnE"/>
    <property type="match status" value="1"/>
</dbReference>
<accession>A0A381NBV5</accession>
<organism evidence="2">
    <name type="scientific">marine metagenome</name>
    <dbReference type="NCBI Taxonomy" id="408172"/>
    <lineage>
        <taxon>unclassified sequences</taxon>
        <taxon>metagenomes</taxon>
        <taxon>ecological metagenomes</taxon>
    </lineage>
</organism>
<dbReference type="AlphaFoldDB" id="A0A381NBV5"/>
<name>A0A381NBV5_9ZZZZ</name>
<evidence type="ECO:0000313" key="2">
    <source>
        <dbReference type="EMBL" id="SUZ51043.1"/>
    </source>
</evidence>